<accession>A0AAV7EYC7</accession>
<dbReference type="Proteomes" id="UP000825729">
    <property type="component" value="Unassembled WGS sequence"/>
</dbReference>
<sequence>MTLGIHQRCINLSFGTGTVRQAGKDKEAKRARGRSMCSHKSVARFVVLDSMGNLQIGGLRRYFSQVLV</sequence>
<dbReference type="AlphaFoldDB" id="A0AAV7EYC7"/>
<proteinExistence type="predicted"/>
<name>A0AAV7EYC7_ARIFI</name>
<gene>
    <name evidence="1" type="ORF">H6P81_006736</name>
</gene>
<comment type="caution">
    <text evidence="1">The sequence shown here is derived from an EMBL/GenBank/DDBJ whole genome shotgun (WGS) entry which is preliminary data.</text>
</comment>
<reference evidence="1 2" key="1">
    <citation type="submission" date="2021-07" db="EMBL/GenBank/DDBJ databases">
        <title>The Aristolochia fimbriata genome: insights into angiosperm evolution, floral development and chemical biosynthesis.</title>
        <authorList>
            <person name="Jiao Y."/>
        </authorList>
    </citation>
    <scope>NUCLEOTIDE SEQUENCE [LARGE SCALE GENOMIC DNA]</scope>
    <source>
        <strain evidence="1">IBCAS-2021</strain>
        <tissue evidence="1">Leaf</tissue>
    </source>
</reference>
<keyword evidence="2" id="KW-1185">Reference proteome</keyword>
<organism evidence="1 2">
    <name type="scientific">Aristolochia fimbriata</name>
    <name type="common">White veined hardy Dutchman's pipe vine</name>
    <dbReference type="NCBI Taxonomy" id="158543"/>
    <lineage>
        <taxon>Eukaryota</taxon>
        <taxon>Viridiplantae</taxon>
        <taxon>Streptophyta</taxon>
        <taxon>Embryophyta</taxon>
        <taxon>Tracheophyta</taxon>
        <taxon>Spermatophyta</taxon>
        <taxon>Magnoliopsida</taxon>
        <taxon>Magnoliidae</taxon>
        <taxon>Piperales</taxon>
        <taxon>Aristolochiaceae</taxon>
        <taxon>Aristolochia</taxon>
    </lineage>
</organism>
<dbReference type="EMBL" id="JAINDJ010000003">
    <property type="protein sequence ID" value="KAG9453832.1"/>
    <property type="molecule type" value="Genomic_DNA"/>
</dbReference>
<evidence type="ECO:0000313" key="2">
    <source>
        <dbReference type="Proteomes" id="UP000825729"/>
    </source>
</evidence>
<evidence type="ECO:0000313" key="1">
    <source>
        <dbReference type="EMBL" id="KAG9453832.1"/>
    </source>
</evidence>
<protein>
    <submittedName>
        <fullName evidence="1">Uncharacterized protein</fullName>
    </submittedName>
</protein>